<sequence>MNEEKWLIVGTDSRMKVLAKNLSDGNRTVFYKNLSVWDEELNKTVLEFHPHFVVLPIHPLPIEVPIVYGLSRAVIFAGKLNDQWKELLQQNEVHYYLEDEAFIWHNASLTAEAFVSTFYNTKRAIRGKKFIVTGFGRVAKMVAHILRSMGAHVCVAVRSNIQLNEAKALRYEAVYLEEVGDIKGDFFINTIPAKWLDEQFNDKISIPIFDLASYPGCLQDGISRKQYELLPALPGKFFPEDAGNVLYESIVEQLRRRDPCSKEKE</sequence>
<organism evidence="2 3">
    <name type="scientific">Lysinibacillus telephonicus</name>
    <dbReference type="NCBI Taxonomy" id="1714840"/>
    <lineage>
        <taxon>Bacteria</taxon>
        <taxon>Bacillati</taxon>
        <taxon>Bacillota</taxon>
        <taxon>Bacilli</taxon>
        <taxon>Bacillales</taxon>
        <taxon>Bacillaceae</taxon>
        <taxon>Lysinibacillus</taxon>
    </lineage>
</organism>
<dbReference type="OrthoDB" id="8840764at2"/>
<accession>A0A3S0I3K8</accession>
<feature type="domain" description="D-isomer specific 2-hydroxyacid dehydrogenase NAD-binding" evidence="1">
    <location>
        <begin position="108"/>
        <end position="192"/>
    </location>
</feature>
<reference evidence="2 3" key="1">
    <citation type="submission" date="2018-12" db="EMBL/GenBank/DDBJ databases">
        <authorList>
            <person name="Yu L."/>
        </authorList>
    </citation>
    <scope>NUCLEOTIDE SEQUENCE [LARGE SCALE GENOMIC DNA]</scope>
    <source>
        <strain evidence="2 3">S5H2222</strain>
    </source>
</reference>
<protein>
    <submittedName>
        <fullName evidence="2">Dipicolinate synthase subunit A</fullName>
    </submittedName>
</protein>
<dbReference type="Gene3D" id="3.40.50.720">
    <property type="entry name" value="NAD(P)-binding Rossmann-like Domain"/>
    <property type="match status" value="1"/>
</dbReference>
<gene>
    <name evidence="2" type="ORF">EKG35_03870</name>
</gene>
<proteinExistence type="predicted"/>
<evidence type="ECO:0000313" key="2">
    <source>
        <dbReference type="EMBL" id="RTQ95258.1"/>
    </source>
</evidence>
<dbReference type="SUPFAM" id="SSF51735">
    <property type="entry name" value="NAD(P)-binding Rossmann-fold domains"/>
    <property type="match status" value="1"/>
</dbReference>
<dbReference type="RefSeq" id="WP_126293010.1">
    <property type="nucleotide sequence ID" value="NZ_CP155468.1"/>
</dbReference>
<keyword evidence="3" id="KW-1185">Reference proteome</keyword>
<name>A0A3S0I3K8_9BACI</name>
<dbReference type="AlphaFoldDB" id="A0A3S0I3K8"/>
<dbReference type="InterPro" id="IPR036291">
    <property type="entry name" value="NAD(P)-bd_dom_sf"/>
</dbReference>
<dbReference type="Pfam" id="PF02826">
    <property type="entry name" value="2-Hacid_dh_C"/>
    <property type="match status" value="1"/>
</dbReference>
<evidence type="ECO:0000259" key="1">
    <source>
        <dbReference type="Pfam" id="PF02826"/>
    </source>
</evidence>
<dbReference type="InterPro" id="IPR006140">
    <property type="entry name" value="D-isomer_DH_NAD-bd"/>
</dbReference>
<evidence type="ECO:0000313" key="3">
    <source>
        <dbReference type="Proteomes" id="UP000276349"/>
    </source>
</evidence>
<dbReference type="Proteomes" id="UP000276349">
    <property type="component" value="Unassembled WGS sequence"/>
</dbReference>
<dbReference type="GO" id="GO:0051287">
    <property type="term" value="F:NAD binding"/>
    <property type="evidence" value="ECO:0007669"/>
    <property type="project" value="InterPro"/>
</dbReference>
<dbReference type="EMBL" id="RXNR01000007">
    <property type="protein sequence ID" value="RTQ95258.1"/>
    <property type="molecule type" value="Genomic_DNA"/>
</dbReference>
<comment type="caution">
    <text evidence="2">The sequence shown here is derived from an EMBL/GenBank/DDBJ whole genome shotgun (WGS) entry which is preliminary data.</text>
</comment>